<dbReference type="AlphaFoldDB" id="A0A0F9DSY2"/>
<dbReference type="EMBL" id="LAZR01030354">
    <property type="protein sequence ID" value="KKL56851.1"/>
    <property type="molecule type" value="Genomic_DNA"/>
</dbReference>
<evidence type="ECO:0000313" key="1">
    <source>
        <dbReference type="EMBL" id="KKL56851.1"/>
    </source>
</evidence>
<sequence length="148" mass="17141">MPYDNVGFPASGSTFYEIPKENYFKVLEVLKKNYEKEVEEILKPKKTITYIEPLTKRDILGIIAIFDLDNKIPNANGVKVEDLRISFKKIVAGSKNNTKLKKYLIEEGIYDNAVNLKRKKIEATTIVHNKTKKIMNFLLEKYLNLKLT</sequence>
<name>A0A0F9DSY2_9ZZZZ</name>
<comment type="caution">
    <text evidence="1">The sequence shown here is derived from an EMBL/GenBank/DDBJ whole genome shotgun (WGS) entry which is preliminary data.</text>
</comment>
<proteinExistence type="predicted"/>
<organism evidence="1">
    <name type="scientific">marine sediment metagenome</name>
    <dbReference type="NCBI Taxonomy" id="412755"/>
    <lineage>
        <taxon>unclassified sequences</taxon>
        <taxon>metagenomes</taxon>
        <taxon>ecological metagenomes</taxon>
    </lineage>
</organism>
<gene>
    <name evidence="1" type="ORF">LCGC14_2241260</name>
</gene>
<reference evidence="1" key="1">
    <citation type="journal article" date="2015" name="Nature">
        <title>Complex archaea that bridge the gap between prokaryotes and eukaryotes.</title>
        <authorList>
            <person name="Spang A."/>
            <person name="Saw J.H."/>
            <person name="Jorgensen S.L."/>
            <person name="Zaremba-Niedzwiedzka K."/>
            <person name="Martijn J."/>
            <person name="Lind A.E."/>
            <person name="van Eijk R."/>
            <person name="Schleper C."/>
            <person name="Guy L."/>
            <person name="Ettema T.J."/>
        </authorList>
    </citation>
    <scope>NUCLEOTIDE SEQUENCE</scope>
</reference>
<accession>A0A0F9DSY2</accession>
<protein>
    <submittedName>
        <fullName evidence="1">Uncharacterized protein</fullName>
    </submittedName>
</protein>